<evidence type="ECO:0000259" key="7">
    <source>
        <dbReference type="Pfam" id="PF02687"/>
    </source>
</evidence>
<dbReference type="GO" id="GO:0005886">
    <property type="term" value="C:plasma membrane"/>
    <property type="evidence" value="ECO:0007669"/>
    <property type="project" value="UniProtKB-SubCell"/>
</dbReference>
<evidence type="ECO:0000313" key="9">
    <source>
        <dbReference type="EMBL" id="RAJ94366.1"/>
    </source>
</evidence>
<feature type="transmembrane region" description="Helical" evidence="6">
    <location>
        <begin position="405"/>
        <end position="431"/>
    </location>
</feature>
<keyword evidence="3 6" id="KW-0812">Transmembrane</keyword>
<gene>
    <name evidence="9" type="ORF">LX87_04253</name>
</gene>
<evidence type="ECO:0000256" key="6">
    <source>
        <dbReference type="SAM" id="Phobius"/>
    </source>
</evidence>
<comment type="caution">
    <text evidence="9">The sequence shown here is derived from an EMBL/GenBank/DDBJ whole genome shotgun (WGS) entry which is preliminary data.</text>
</comment>
<proteinExistence type="predicted"/>
<keyword evidence="5 6" id="KW-0472">Membrane</keyword>
<accession>A0A327WQZ4</accession>
<dbReference type="InterPro" id="IPR047699">
    <property type="entry name" value="Permease_put_prefix"/>
</dbReference>
<feature type="transmembrane region" description="Helical" evidence="6">
    <location>
        <begin position="753"/>
        <end position="774"/>
    </location>
</feature>
<evidence type="ECO:0000256" key="1">
    <source>
        <dbReference type="ARBA" id="ARBA00004651"/>
    </source>
</evidence>
<dbReference type="InterPro" id="IPR025857">
    <property type="entry name" value="MacB_PCD"/>
</dbReference>
<feature type="transmembrane region" description="Helical" evidence="6">
    <location>
        <begin position="451"/>
        <end position="479"/>
    </location>
</feature>
<feature type="domain" description="ABC3 transporter permease C-terminal" evidence="7">
    <location>
        <begin position="364"/>
        <end position="479"/>
    </location>
</feature>
<evidence type="ECO:0000256" key="3">
    <source>
        <dbReference type="ARBA" id="ARBA00022692"/>
    </source>
</evidence>
<keyword evidence="10" id="KW-1185">Reference proteome</keyword>
<name>A0A327WQZ4_LARAB</name>
<evidence type="ECO:0000256" key="5">
    <source>
        <dbReference type="ARBA" id="ARBA00023136"/>
    </source>
</evidence>
<dbReference type="NCBIfam" id="NF038404">
    <property type="entry name" value="perm_prefix_2"/>
    <property type="match status" value="1"/>
</dbReference>
<comment type="subcellular location">
    <subcellularLocation>
        <location evidence="1">Cell membrane</location>
        <topology evidence="1">Multi-pass membrane protein</topology>
    </subcellularLocation>
</comment>
<evidence type="ECO:0000313" key="10">
    <source>
        <dbReference type="Proteomes" id="UP000248790"/>
    </source>
</evidence>
<evidence type="ECO:0000256" key="4">
    <source>
        <dbReference type="ARBA" id="ARBA00022989"/>
    </source>
</evidence>
<dbReference type="PANTHER" id="PTHR30572:SF18">
    <property type="entry name" value="ABC-TYPE MACROLIDE FAMILY EXPORT SYSTEM PERMEASE COMPONENT 2"/>
    <property type="match status" value="1"/>
</dbReference>
<dbReference type="Proteomes" id="UP000248790">
    <property type="component" value="Unassembled WGS sequence"/>
</dbReference>
<dbReference type="InterPro" id="IPR050250">
    <property type="entry name" value="Macrolide_Exporter_MacB"/>
</dbReference>
<reference evidence="9 10" key="1">
    <citation type="submission" date="2018-06" db="EMBL/GenBank/DDBJ databases">
        <title>Genomic Encyclopedia of Archaeal and Bacterial Type Strains, Phase II (KMG-II): from individual species to whole genera.</title>
        <authorList>
            <person name="Goeker M."/>
        </authorList>
    </citation>
    <scope>NUCLEOTIDE SEQUENCE [LARGE SCALE GENOMIC DNA]</scope>
    <source>
        <strain evidence="9 10">DSM 21851</strain>
    </source>
</reference>
<sequence>MKPPRWADRLLEIFVAPHLREDVQGDLHEVFYKQLEQNGLVKARRAFIWAVLHYLQPYFFKRKPSDHPKPSHTAMIRNYFQIALRNLERKKSYTLINVSGLALGMACGILIFMLISYHLSFDNFHANADRIYRFVTEQHRETVSYRPNVPNPFGKVFRNDYTFGEKVARIASSNDVLISLKTGGEIRKFKEDAGVAFAETDFFDIFNYPLLQGDFKTVLREPNTAILTERMARKYFGDQNPINQTFHLDNKVQFRITGILKDLPVHTDRKTEIFLSYNTLRQYDEWMASDESWGGMNSAMQCFVRLKPGVSPAQVEEVLPAYVKKYRPTNKNVHHYKLQPLADIHFNPRYGGAISKSNLWVLACIGFFLIVTACINFINLATAQALNRSKEVGVRKVLGSFRGQLFWQFIAETGLITTLAIFLAFVTAWLLLPSVNDWFQVQISLNPLDDWRLALFLPALAVVVTFFAGSYPGLILAGFQPVVALKGKLSQQHIGGFNTRRTLIVGQFAISQALLIGMIVITDQMRYSTQSDLGFNKEAVVMLPIAPDTKPISLKTVKHQLAQIPGVKTVSVCQSAPASNYNVWNTSPQYDNRSEDELFSVSVKAADEQYIPMFDLKLVAGRNLFPADSAREFVVNETFTKKLGLKSPQEVIGKTLSLNKGQTTGPIVGVVGDFHDRSFHEDINAVCIMSASDLYGSYAVKIDGTTVKPTLAALEKTWSDLHPDQLYEYEFLDEHIANFYKTEDLMLRLIQTFAALAVFIGGLGLYGLVSFMAAQKTKEIGIRKVLGSSIGQILWIFGKEFSRLILIAFAVAAPVAYYGMNAWLNHFTFHIDVSVGVFATAIASTFLIAFLTVGFKSMKAAGMNPVKALRSE</sequence>
<dbReference type="PANTHER" id="PTHR30572">
    <property type="entry name" value="MEMBRANE COMPONENT OF TRANSPORTER-RELATED"/>
    <property type="match status" value="1"/>
</dbReference>
<feature type="transmembrane region" description="Helical" evidence="6">
    <location>
        <begin position="836"/>
        <end position="855"/>
    </location>
</feature>
<organism evidence="9 10">
    <name type="scientific">Larkinella arboricola</name>
    <dbReference type="NCBI Taxonomy" id="643671"/>
    <lineage>
        <taxon>Bacteria</taxon>
        <taxon>Pseudomonadati</taxon>
        <taxon>Bacteroidota</taxon>
        <taxon>Cytophagia</taxon>
        <taxon>Cytophagales</taxon>
        <taxon>Spirosomataceae</taxon>
        <taxon>Larkinella</taxon>
    </lineage>
</organism>
<dbReference type="InterPro" id="IPR003838">
    <property type="entry name" value="ABC3_permease_C"/>
</dbReference>
<dbReference type="AlphaFoldDB" id="A0A327WQZ4"/>
<keyword evidence="4 6" id="KW-1133">Transmembrane helix</keyword>
<feature type="transmembrane region" description="Helical" evidence="6">
    <location>
        <begin position="359"/>
        <end position="381"/>
    </location>
</feature>
<dbReference type="GO" id="GO:0022857">
    <property type="term" value="F:transmembrane transporter activity"/>
    <property type="evidence" value="ECO:0007669"/>
    <property type="project" value="TreeGrafter"/>
</dbReference>
<evidence type="ECO:0000256" key="2">
    <source>
        <dbReference type="ARBA" id="ARBA00022475"/>
    </source>
</evidence>
<feature type="domain" description="MacB-like periplasmic core" evidence="8">
    <location>
        <begin position="509"/>
        <end position="706"/>
    </location>
</feature>
<feature type="domain" description="MacB-like periplasmic core" evidence="8">
    <location>
        <begin position="94"/>
        <end position="319"/>
    </location>
</feature>
<feature type="transmembrane region" description="Helical" evidence="6">
    <location>
        <begin position="500"/>
        <end position="521"/>
    </location>
</feature>
<protein>
    <submittedName>
        <fullName evidence="9">Putative permease</fullName>
    </submittedName>
</protein>
<dbReference type="Pfam" id="PF02687">
    <property type="entry name" value="FtsX"/>
    <property type="match status" value="2"/>
</dbReference>
<feature type="transmembrane region" description="Helical" evidence="6">
    <location>
        <begin position="804"/>
        <end position="824"/>
    </location>
</feature>
<feature type="transmembrane region" description="Helical" evidence="6">
    <location>
        <begin position="95"/>
        <end position="119"/>
    </location>
</feature>
<evidence type="ECO:0000259" key="8">
    <source>
        <dbReference type="Pfam" id="PF12704"/>
    </source>
</evidence>
<dbReference type="Pfam" id="PF12704">
    <property type="entry name" value="MacB_PCD"/>
    <property type="match status" value="2"/>
</dbReference>
<dbReference type="EMBL" id="QLMC01000005">
    <property type="protein sequence ID" value="RAJ94366.1"/>
    <property type="molecule type" value="Genomic_DNA"/>
</dbReference>
<keyword evidence="2" id="KW-1003">Cell membrane</keyword>
<dbReference type="RefSeq" id="WP_229310755.1">
    <property type="nucleotide sequence ID" value="NZ_QLMC01000005.1"/>
</dbReference>
<feature type="domain" description="ABC3 transporter permease C-terminal" evidence="7">
    <location>
        <begin position="753"/>
        <end position="865"/>
    </location>
</feature>